<feature type="transmembrane region" description="Helical" evidence="1">
    <location>
        <begin position="21"/>
        <end position="38"/>
    </location>
</feature>
<evidence type="ECO:0000259" key="2">
    <source>
        <dbReference type="PROSITE" id="PS50887"/>
    </source>
</evidence>
<dbReference type="GO" id="GO:0052621">
    <property type="term" value="F:diguanylate cyclase activity"/>
    <property type="evidence" value="ECO:0007669"/>
    <property type="project" value="TreeGrafter"/>
</dbReference>
<keyword evidence="1" id="KW-1133">Transmembrane helix</keyword>
<dbReference type="InterPro" id="IPR050469">
    <property type="entry name" value="Diguanylate_Cyclase"/>
</dbReference>
<dbReference type="Proteomes" id="UP000460221">
    <property type="component" value="Unassembled WGS sequence"/>
</dbReference>
<feature type="transmembrane region" description="Helical" evidence="1">
    <location>
        <begin position="120"/>
        <end position="139"/>
    </location>
</feature>
<proteinExistence type="predicted"/>
<organism evidence="3 4">
    <name type="scientific">Nakamurella alba</name>
    <dbReference type="NCBI Taxonomy" id="2665158"/>
    <lineage>
        <taxon>Bacteria</taxon>
        <taxon>Bacillati</taxon>
        <taxon>Actinomycetota</taxon>
        <taxon>Actinomycetes</taxon>
        <taxon>Nakamurellales</taxon>
        <taxon>Nakamurellaceae</taxon>
        <taxon>Nakamurella</taxon>
    </lineage>
</organism>
<accession>A0A7K1FTK0</accession>
<dbReference type="PANTHER" id="PTHR45138:SF9">
    <property type="entry name" value="DIGUANYLATE CYCLASE DGCM-RELATED"/>
    <property type="match status" value="1"/>
</dbReference>
<dbReference type="GO" id="GO:1902201">
    <property type="term" value="P:negative regulation of bacterial-type flagellum-dependent cell motility"/>
    <property type="evidence" value="ECO:0007669"/>
    <property type="project" value="TreeGrafter"/>
</dbReference>
<evidence type="ECO:0000313" key="3">
    <source>
        <dbReference type="EMBL" id="MTD17497.1"/>
    </source>
</evidence>
<feature type="transmembrane region" description="Helical" evidence="1">
    <location>
        <begin position="71"/>
        <end position="90"/>
    </location>
</feature>
<dbReference type="InterPro" id="IPR000160">
    <property type="entry name" value="GGDEF_dom"/>
</dbReference>
<evidence type="ECO:0000313" key="4">
    <source>
        <dbReference type="Proteomes" id="UP000460221"/>
    </source>
</evidence>
<keyword evidence="1" id="KW-0472">Membrane</keyword>
<dbReference type="InterPro" id="IPR029787">
    <property type="entry name" value="Nucleotide_cyclase"/>
</dbReference>
<feature type="transmembrane region" description="Helical" evidence="1">
    <location>
        <begin position="96"/>
        <end position="113"/>
    </location>
</feature>
<comment type="caution">
    <text evidence="3">The sequence shown here is derived from an EMBL/GenBank/DDBJ whole genome shotgun (WGS) entry which is preliminary data.</text>
</comment>
<protein>
    <submittedName>
        <fullName evidence="3">Diguanylate cyclase</fullName>
    </submittedName>
</protein>
<dbReference type="PROSITE" id="PS50887">
    <property type="entry name" value="GGDEF"/>
    <property type="match status" value="1"/>
</dbReference>
<gene>
    <name evidence="3" type="ORF">GIS00_26570</name>
</gene>
<dbReference type="Pfam" id="PF00990">
    <property type="entry name" value="GGDEF"/>
    <property type="match status" value="1"/>
</dbReference>
<dbReference type="Gene3D" id="3.30.70.270">
    <property type="match status" value="1"/>
</dbReference>
<dbReference type="EMBL" id="WLYK01000022">
    <property type="protein sequence ID" value="MTD17497.1"/>
    <property type="molecule type" value="Genomic_DNA"/>
</dbReference>
<dbReference type="SMART" id="SM00267">
    <property type="entry name" value="GGDEF"/>
    <property type="match status" value="1"/>
</dbReference>
<dbReference type="AlphaFoldDB" id="A0A7K1FTK0"/>
<dbReference type="NCBIfam" id="TIGR00254">
    <property type="entry name" value="GGDEF"/>
    <property type="match status" value="1"/>
</dbReference>
<dbReference type="FunFam" id="3.30.70.270:FF:000001">
    <property type="entry name" value="Diguanylate cyclase domain protein"/>
    <property type="match status" value="1"/>
</dbReference>
<feature type="transmembrane region" description="Helical" evidence="1">
    <location>
        <begin position="145"/>
        <end position="163"/>
    </location>
</feature>
<keyword evidence="1" id="KW-0812">Transmembrane</keyword>
<keyword evidence="4" id="KW-1185">Reference proteome</keyword>
<dbReference type="SUPFAM" id="SSF55073">
    <property type="entry name" value="Nucleotide cyclase"/>
    <property type="match status" value="1"/>
</dbReference>
<dbReference type="InterPro" id="IPR043128">
    <property type="entry name" value="Rev_trsase/Diguanyl_cyclase"/>
</dbReference>
<name>A0A7K1FTK0_9ACTN</name>
<feature type="transmembrane region" description="Helical" evidence="1">
    <location>
        <begin position="44"/>
        <end position="62"/>
    </location>
</feature>
<dbReference type="PANTHER" id="PTHR45138">
    <property type="entry name" value="REGULATORY COMPONENTS OF SENSORY TRANSDUCTION SYSTEM"/>
    <property type="match status" value="1"/>
</dbReference>
<evidence type="ECO:0000256" key="1">
    <source>
        <dbReference type="SAM" id="Phobius"/>
    </source>
</evidence>
<reference evidence="3 4" key="1">
    <citation type="submission" date="2019-11" db="EMBL/GenBank/DDBJ databases">
        <authorList>
            <person name="Jiang L.-Q."/>
        </authorList>
    </citation>
    <scope>NUCLEOTIDE SEQUENCE [LARGE SCALE GENOMIC DNA]</scope>
    <source>
        <strain evidence="3 4">YIM 132087</strain>
    </source>
</reference>
<dbReference type="GO" id="GO:0043709">
    <property type="term" value="P:cell adhesion involved in single-species biofilm formation"/>
    <property type="evidence" value="ECO:0007669"/>
    <property type="project" value="TreeGrafter"/>
</dbReference>
<feature type="domain" description="GGDEF" evidence="2">
    <location>
        <begin position="207"/>
        <end position="339"/>
    </location>
</feature>
<dbReference type="GO" id="GO:0005886">
    <property type="term" value="C:plasma membrane"/>
    <property type="evidence" value="ECO:0007669"/>
    <property type="project" value="TreeGrafter"/>
</dbReference>
<sequence length="339" mass="35959">MLHLLPPHLQPRDVTTATTTTFVLAWVGALTNLVFSVLDTDLVGAGIAVTAGLLIAAAALWIRRAKRIPSSVWTAIPFVAITAILVVDLATHDASVQAQLFFLFPVLFAAVQLRRVGAIVVTTAALAALIVVVGSQLPFTEAGPAIGYMAAVMTTTSVLLVLAGERQDRLIQRLQQLAAADPLTGLATRNVLDQAARSALSGANSDSGTCLALLDIDNFKTINDTHGHPAGDAVLVQLATRLMAGTRPTDVIGRLGGDEIALLLPACTLNDGSSRLHHLLDQLRQHRFRIDDIDVPVTVSAGIAHAPTQANDLRELYTAADTALYQAKRSGKDQMAVWR</sequence>
<dbReference type="CDD" id="cd01949">
    <property type="entry name" value="GGDEF"/>
    <property type="match status" value="1"/>
</dbReference>